<proteinExistence type="inferred from homology"/>
<feature type="domain" description="AAA+ ATPase" evidence="4">
    <location>
        <begin position="258"/>
        <end position="381"/>
    </location>
</feature>
<evidence type="ECO:0000313" key="5">
    <source>
        <dbReference type="EMBL" id="MDR5868170.1"/>
    </source>
</evidence>
<dbReference type="InterPro" id="IPR050221">
    <property type="entry name" value="26S_Proteasome_ATPase"/>
</dbReference>
<evidence type="ECO:0000259" key="4">
    <source>
        <dbReference type="SMART" id="SM00382"/>
    </source>
</evidence>
<dbReference type="Proteomes" id="UP001264519">
    <property type="component" value="Unassembled WGS sequence"/>
</dbReference>
<dbReference type="EMBL" id="JARWAK010000015">
    <property type="protein sequence ID" value="MDR5868170.1"/>
    <property type="molecule type" value="Genomic_DNA"/>
</dbReference>
<sequence>MRWASVLPRHLSHRDEDREDPHETLLAQLVTVRLLLSLGQEAGLDEDEWQTVLAWLAIRAPEDPASSRHFADFRPLLKAWLRDASASLEADAPIDCRLATLGDRIAQALQLDAPERDILLLAWLRLRHQPFNQVLVNLQASHIGKAITGLFGHDIEAVHEALREDGRLKMLGLLGSNAHRFLDLEDALSGGHLLHKLSPLLSGPARGSAILTERIRERLMGLCPAQPAGRFTLVTFEGVPLRQLLVDYLERALKQGHAGANVLIHGQPGVGKTELVRTLASRLGVPLYGVPVAEEDHQPLSPAKRLGRYQVVQQLLDRHPALVMFDEIEDVMADEEALPKGWTNRLLEANPVPGVWISNSVHWLDPAYLRRFDLIIEVRADMSDSARQRLRRQLEALPVTTAARGRLAAQPWMTPALAGQLGRLGTLLDDRAPLRNEQHIETLLGERLRAQGQSPQGHICRAPRLAPSPTMPAYDIDWLHTRPGLESIVARLTRRGRGRLCLHGLPGSGKTALADHLAERLGRELIRVSASDLLDRYVGGTEAKIAECFQRAQEGGAVLLLDEVDSLLTHRAGAQHQWEVTQTNELLVQLERFDGTLLATTNRVDSLDRAVMRRFDLKVEFLPLAPKQLRSLLQAVLPQRDHARLASLPENHLASRRLTPGNLRTALDQLDLRGLPLRLDTLMEALSQEELEQHGNRQPVGFL</sequence>
<dbReference type="PANTHER" id="PTHR23073">
    <property type="entry name" value="26S PROTEASOME REGULATORY SUBUNIT"/>
    <property type="match status" value="1"/>
</dbReference>
<accession>A0ABU1G5K5</accession>
<protein>
    <submittedName>
        <fullName evidence="5">AAA family ATPase</fullName>
    </submittedName>
</protein>
<evidence type="ECO:0000256" key="3">
    <source>
        <dbReference type="ARBA" id="ARBA00022840"/>
    </source>
</evidence>
<comment type="caution">
    <text evidence="5">The sequence shown here is derived from an EMBL/GenBank/DDBJ whole genome shotgun (WGS) entry which is preliminary data.</text>
</comment>
<dbReference type="Gene3D" id="3.40.50.300">
    <property type="entry name" value="P-loop containing nucleotide triphosphate hydrolases"/>
    <property type="match status" value="2"/>
</dbReference>
<dbReference type="SMART" id="SM00382">
    <property type="entry name" value="AAA"/>
    <property type="match status" value="2"/>
</dbReference>
<feature type="domain" description="AAA+ ATPase" evidence="4">
    <location>
        <begin position="496"/>
        <end position="625"/>
    </location>
</feature>
<gene>
    <name evidence="5" type="ORF">QC818_15395</name>
</gene>
<dbReference type="RefSeq" id="WP_309653747.1">
    <property type="nucleotide sequence ID" value="NZ_JARWAK010000015.1"/>
</dbReference>
<evidence type="ECO:0000256" key="1">
    <source>
        <dbReference type="ARBA" id="ARBA00006914"/>
    </source>
</evidence>
<comment type="similarity">
    <text evidence="1">Belongs to the AAA ATPase family.</text>
</comment>
<keyword evidence="6" id="KW-1185">Reference proteome</keyword>
<dbReference type="InterPro" id="IPR041664">
    <property type="entry name" value="AAA_16"/>
</dbReference>
<dbReference type="InterPro" id="IPR003959">
    <property type="entry name" value="ATPase_AAA_core"/>
</dbReference>
<keyword evidence="2" id="KW-0547">Nucleotide-binding</keyword>
<dbReference type="SUPFAM" id="SSF52540">
    <property type="entry name" value="P-loop containing nucleoside triphosphate hydrolases"/>
    <property type="match status" value="2"/>
</dbReference>
<evidence type="ECO:0000256" key="2">
    <source>
        <dbReference type="ARBA" id="ARBA00022741"/>
    </source>
</evidence>
<organism evidence="5 6">
    <name type="scientific">Halomonas koreensis</name>
    <dbReference type="NCBI Taxonomy" id="245385"/>
    <lineage>
        <taxon>Bacteria</taxon>
        <taxon>Pseudomonadati</taxon>
        <taxon>Pseudomonadota</taxon>
        <taxon>Gammaproteobacteria</taxon>
        <taxon>Oceanospirillales</taxon>
        <taxon>Halomonadaceae</taxon>
        <taxon>Halomonas</taxon>
    </lineage>
</organism>
<dbReference type="Pfam" id="PF00004">
    <property type="entry name" value="AAA"/>
    <property type="match status" value="1"/>
</dbReference>
<dbReference type="CDD" id="cd19481">
    <property type="entry name" value="RecA-like_protease"/>
    <property type="match status" value="1"/>
</dbReference>
<keyword evidence="3" id="KW-0067">ATP-binding</keyword>
<dbReference type="Pfam" id="PF13191">
    <property type="entry name" value="AAA_16"/>
    <property type="match status" value="1"/>
</dbReference>
<dbReference type="InterPro" id="IPR003593">
    <property type="entry name" value="AAA+_ATPase"/>
</dbReference>
<evidence type="ECO:0000313" key="6">
    <source>
        <dbReference type="Proteomes" id="UP001264519"/>
    </source>
</evidence>
<reference evidence="5 6" key="1">
    <citation type="submission" date="2023-04" db="EMBL/GenBank/DDBJ databases">
        <title>A long-awaited taxogenomic arrangement of the family Halomonadaceae.</title>
        <authorList>
            <person name="De La Haba R."/>
            <person name="Chuvochina M."/>
            <person name="Wittouck S."/>
            <person name="Arahal D.R."/>
            <person name="Sanchez-Porro C."/>
            <person name="Hugenholtz P."/>
            <person name="Ventosa A."/>
        </authorList>
    </citation>
    <scope>NUCLEOTIDE SEQUENCE [LARGE SCALE GENOMIC DNA]</scope>
    <source>
        <strain evidence="5 6">DSM 23530</strain>
    </source>
</reference>
<name>A0ABU1G5K5_9GAMM</name>
<dbReference type="InterPro" id="IPR027417">
    <property type="entry name" value="P-loop_NTPase"/>
</dbReference>